<keyword evidence="2" id="KW-1185">Reference proteome</keyword>
<dbReference type="EMBL" id="HM152767">
    <property type="protein sequence ID" value="ADL71432.1"/>
    <property type="molecule type" value="Genomic_DNA"/>
</dbReference>
<dbReference type="KEGG" id="vg:9711595"/>
<accession>E0YQP8</accession>
<evidence type="ECO:0000313" key="1">
    <source>
        <dbReference type="EMBL" id="ADL71432.1"/>
    </source>
</evidence>
<dbReference type="Proteomes" id="UP000000527">
    <property type="component" value="Segment"/>
</dbReference>
<name>E0YQP8_9CAUD</name>
<protein>
    <submittedName>
        <fullName evidence="1">Uncharacterized protein</fullName>
    </submittedName>
</protein>
<evidence type="ECO:0000313" key="2">
    <source>
        <dbReference type="Proteomes" id="UP000000527"/>
    </source>
</evidence>
<dbReference type="GeneID" id="9711595"/>
<reference evidence="1 2" key="1">
    <citation type="journal article" date="2011" name="PLoS ONE">
        <title>Expanding the diversity of mycobacteriophages: insights into genome architecture and evolution.</title>
        <authorList>
            <person name="Pope W.H."/>
            <person name="Jacobs-Sera D."/>
            <person name="Russell D.A."/>
            <person name="Peebles C.L."/>
            <person name="Al-Atrache Z."/>
            <person name="Alcoser T.A."/>
            <person name="Alexander L.M."/>
            <person name="Alfano M.B."/>
            <person name="Alford S.T."/>
            <person name="Amy N.E."/>
            <person name="Anderson M.D."/>
            <person name="Anderson A.G."/>
            <person name="Ang A.A."/>
            <person name="Ares M.Jr."/>
            <person name="Barber A.J."/>
            <person name="Barker L.P."/>
            <person name="Barrett J.M."/>
            <person name="Barshop W.D."/>
            <person name="Bauerle C.M."/>
            <person name="Bayles I.M."/>
            <person name="Belfield K.L."/>
            <person name="Best A.A."/>
            <person name="Borjon A.Jr."/>
            <person name="Bowman C.A."/>
            <person name="Boyer C.A."/>
            <person name="Bradley K.W."/>
            <person name="Bradley V.A."/>
            <person name="Broadway L.N."/>
            <person name="Budwal K."/>
            <person name="Busby K.N."/>
            <person name="Campbell I.W."/>
            <person name="Campbell A.M."/>
            <person name="Carey A."/>
            <person name="Caruso S.M."/>
            <person name="Chew R.D."/>
            <person name="Cockburn C.L."/>
            <person name="Cohen L.B."/>
            <person name="Corajod J.M."/>
            <person name="Cresawn S.G."/>
            <person name="Davis K.R."/>
            <person name="Deng L."/>
            <person name="Denver D.R."/>
            <person name="Dixon B.R."/>
            <person name="Ekram S."/>
            <person name="Elgin S.C."/>
            <person name="Engelsen A.E."/>
            <person name="English B.E."/>
            <person name="Erb M.L."/>
            <person name="Estrada C."/>
            <person name="Filliger L.Z."/>
            <person name="Findley A.M."/>
            <person name="Forbes L."/>
            <person name="Forsyth M.H."/>
            <person name="Fox T.M."/>
            <person name="Fritz M.J."/>
            <person name="Garcia R."/>
            <person name="George Z.D."/>
            <person name="Georges A.E."/>
            <person name="Gissendanner C.R."/>
            <person name="Goff S."/>
            <person name="Goldstein R."/>
            <person name="Gordon K.C."/>
            <person name="Green R.D."/>
            <person name="Guerra S.L."/>
            <person name="Guiney-Olsen K.R."/>
            <person name="Guiza B.G."/>
            <person name="Haghighat L."/>
            <person name="Hagopian G.V."/>
            <person name="Harmon C.J."/>
            <person name="Harmson J.S."/>
            <person name="Hartzog G.A."/>
            <person name="Harvey S.E."/>
            <person name="He S."/>
            <person name="He K.J."/>
            <person name="Healy K.E."/>
            <person name="Higinbotham E.R."/>
            <person name="Hildebrandt E.N."/>
            <person name="Ho J.H."/>
            <person name="Hogan G.M."/>
            <person name="Hohenstein V.G."/>
            <person name="Holz N.A."/>
            <person name="Huang V.J."/>
            <person name="Hufford E.L."/>
            <person name="Hynes P.M."/>
            <person name="Jackson A.S."/>
            <person name="Jansen E.C."/>
            <person name="Jarvik J."/>
            <person name="Jasinto P.G."/>
            <person name="Jordan T.C."/>
            <person name="Kasza T."/>
            <person name="Katelyn M.A."/>
            <person name="Kelsey J.S."/>
            <person name="Kerrigan L.A."/>
            <person name="Khaw D."/>
            <person name="Kim J."/>
            <person name="Knutter J.Z."/>
            <person name="Ko C.C."/>
            <person name="Larkin G.V."/>
            <person name="Laroche J.R."/>
            <person name="Latif A."/>
            <person name="Leuba K.D."/>
            <person name="Leuba S.I."/>
            <person name="Lewis L.O."/>
            <person name="Loesser-Casey K.E."/>
            <person name="Long C.A."/>
            <person name="Lopez A.J."/>
            <person name="Lowery N."/>
            <person name="Lu T.Q."/>
            <person name="Mac V."/>
            <person name="Masters I.R."/>
            <person name="McCloud J.J."/>
            <person name="McDonough M.J."/>
            <person name="Medenbach A.J."/>
            <person name="Menon A."/>
            <person name="Miller R."/>
            <person name="Morgan B.K."/>
            <person name="Ng P.C."/>
            <person name="Nguyen E."/>
            <person name="Nguyen K.T."/>
            <person name="Nguyen E.T."/>
            <person name="Nicholson K.M."/>
            <person name="Parnell L.A."/>
            <person name="Peirce C.E."/>
            <person name="Perz A.M."/>
            <person name="Peterson L.J."/>
            <person name="Pferdehirt R.E."/>
            <person name="Philip S.V."/>
            <person name="Pogliano K."/>
            <person name="Pogliano J."/>
            <person name="Polley T."/>
            <person name="Puopolo E.J."/>
            <person name="Rabinowitz H.S."/>
            <person name="Resiss M.J."/>
            <person name="Rhyan C.N."/>
            <person name="Robinson Y.M."/>
            <person name="Rodriguez L.L."/>
            <person name="Rose A.C."/>
            <person name="Rubin J.D."/>
            <person name="Ruby J.A."/>
            <person name="Saha M.S."/>
            <person name="Sandoz J.W."/>
            <person name="Savitskaya J."/>
            <person name="Schipper D.J."/>
            <person name="Schnitzler C.E."/>
            <person name="Schott A.R."/>
            <person name="Segal J.B."/>
            <person name="Shaffer C.D."/>
            <person name="Sheldon K.E."/>
            <person name="Shepard E.M."/>
            <person name="Shepardson J.W."/>
            <person name="Shroff M.K."/>
            <person name="Simmons J.M."/>
            <person name="Simms E.F."/>
            <person name="Simpson B.M."/>
            <person name="Sinclair K.M."/>
            <person name="Sjoholm R.L."/>
            <person name="Slette I.J."/>
            <person name="Spaulding B.C."/>
            <person name="Straub C.L."/>
            <person name="Stukey J."/>
            <person name="Sughrue T."/>
            <person name="Tang T.Y."/>
            <person name="Tatyana L.M."/>
            <person name="Taylor S.B."/>
            <person name="Taylor B.J."/>
            <person name="Temple L.M."/>
            <person name="Thompson J.V."/>
            <person name="Tokarz M.P."/>
            <person name="Trapani S.E."/>
            <person name="Troum A.P."/>
            <person name="Tsay J."/>
            <person name="Tubbs A.T."/>
            <person name="Walton J.M."/>
            <person name="Wang D.H."/>
            <person name="Wang H."/>
            <person name="Warner J.R."/>
            <person name="Weisser E.G."/>
            <person name="Wendler S.C."/>
            <person name="Weston-Hafer K.A."/>
            <person name="Whelan H.M."/>
            <person name="Williamson K.E."/>
            <person name="Willis A.N."/>
            <person name="Wirtshafter H.S."/>
            <person name="Wong T.W."/>
            <person name="Wu P."/>
            <person name="Yang Y."/>
            <person name="Yee B.C."/>
            <person name="Zaidins D.A."/>
            <person name="Zhang B."/>
            <person name="Zuniga M.Y."/>
            <person name="Hendrix R.W."/>
            <person name="Hatfull G.F."/>
        </authorList>
    </citation>
    <scope>NUCLEOTIDE SEQUENCE [LARGE SCALE GENOMIC DNA]</scope>
    <source>
        <strain evidence="1 2">CrimD</strain>
    </source>
</reference>
<dbReference type="RefSeq" id="YP_003857058.1">
    <property type="nucleotide sequence ID" value="NC_014459.2"/>
</dbReference>
<organism evidence="1 2">
    <name type="scientific">Mycobacterium phage CrimD</name>
    <dbReference type="NCBI Taxonomy" id="2919554"/>
    <lineage>
        <taxon>Viruses</taxon>
        <taxon>Duplodnaviria</taxon>
        <taxon>Heunggongvirae</taxon>
        <taxon>Uroviricota</taxon>
        <taxon>Caudoviricetes</taxon>
        <taxon>Weiservirinae</taxon>
        <taxon>Anayavirus</taxon>
        <taxon>Anayavirus crimD</taxon>
    </lineage>
</organism>
<sequence length="133" mass="15045">MMREAVIELKADRQHGLTTALLDVALANARRGDRVMFWSPTSGECDNAFRQARHLLDPQVSRVNAANGNQYVTYGSGGRVQFVWGRSPEDVLCDTRTCGAALYVFDDNRGSGAHIVRRNAMRDLRNRREVRFF</sequence>
<gene>
    <name evidence="1" type="primary">86</name>
    <name evidence="1" type="ORF">CRIMD_86</name>
</gene>
<proteinExistence type="predicted"/>